<feature type="binding site" evidence="24">
    <location>
        <position position="266"/>
    </location>
    <ligand>
        <name>Fe cation</name>
        <dbReference type="ChEBI" id="CHEBI:24875"/>
    </ligand>
</feature>
<evidence type="ECO:0000256" key="21">
    <source>
        <dbReference type="ARBA" id="ARBA00033727"/>
    </source>
</evidence>
<dbReference type="GO" id="GO:0006572">
    <property type="term" value="P:L-tyrosine catabolic process"/>
    <property type="evidence" value="ECO:0007669"/>
    <property type="project" value="UniProtKB-KW"/>
</dbReference>
<feature type="binding site" evidence="24">
    <location>
        <position position="183"/>
    </location>
    <ligand>
        <name>Fe cation</name>
        <dbReference type="ChEBI" id="CHEBI:24875"/>
    </ligand>
</feature>
<keyword evidence="11" id="KW-0677">Repeat</keyword>
<dbReference type="NCBIfam" id="TIGR01263">
    <property type="entry name" value="4HPPD"/>
    <property type="match status" value="1"/>
</dbReference>
<proteinExistence type="inferred from homology"/>
<evidence type="ECO:0000256" key="1">
    <source>
        <dbReference type="ARBA" id="ARBA00004395"/>
    </source>
</evidence>
<evidence type="ECO:0000256" key="15">
    <source>
        <dbReference type="ARBA" id="ARBA00022990"/>
    </source>
</evidence>
<comment type="function">
    <text evidence="21">Catalyzes the conversion of 4-hydroxyphenylpyruvic acid to homogentisic acid, one of the steps in tyrosine catabolism.</text>
</comment>
<dbReference type="InterPro" id="IPR037523">
    <property type="entry name" value="VOC_core"/>
</dbReference>
<keyword evidence="18" id="KW-0333">Golgi apparatus</keyword>
<dbReference type="GeneID" id="114441590"/>
<evidence type="ECO:0000256" key="16">
    <source>
        <dbReference type="ARBA" id="ARBA00023002"/>
    </source>
</evidence>
<keyword evidence="14 27" id="KW-0223">Dioxygenase</keyword>
<dbReference type="InterPro" id="IPR004360">
    <property type="entry name" value="Glyas_Fos-R_dOase_dom"/>
</dbReference>
<evidence type="ECO:0000256" key="9">
    <source>
        <dbReference type="ARBA" id="ARBA00022553"/>
    </source>
</evidence>
<dbReference type="InterPro" id="IPR041735">
    <property type="entry name" value="4OHPhenylPyrv_dOase_C"/>
</dbReference>
<sequence>MTTYTDKGEKHEQGRFLCFDHLTFWVGNAKQAASYYCNKLGFEPLAYKGLETGSREVVSHVVKQGKIIYVFSSALNPGNKEMGDHLVKHGDGVKDIAFTVENCDFLVQKACERGAIILKEPHTLEDKYGKVRLAVLQTYGDTTHTFVERTGYTGLFLPGFHPPLFKDPILAKLPSGKLDYIDHVVGNQPDDEMVPVVEWYQRNLLFHRFWSVDDKQLQTEFSALRSIVVANYEETVKMPINEPAMGKRKSQIQEYVEYYGGPGVQHIAMNTADIITAICNLKERGMEFMSVPDTYYNQLRENLKHSKVKIIEDLDVLQEMNILVDYDDNGYLLQIFTKPVQDRPTVFLEVIQRHNHQGFGAGNFKSLFEAIEADQRARGNLTILTPNGVSENM</sequence>
<comment type="similarity">
    <text evidence="5 23">Belongs to the 4HPPD family.</text>
</comment>
<evidence type="ECO:0000256" key="23">
    <source>
        <dbReference type="PIRNR" id="PIRNR009283"/>
    </source>
</evidence>
<evidence type="ECO:0000256" key="6">
    <source>
        <dbReference type="ARBA" id="ARBA00011738"/>
    </source>
</evidence>
<dbReference type="GO" id="GO:0042803">
    <property type="term" value="F:protein homodimerization activity"/>
    <property type="evidence" value="ECO:0007669"/>
    <property type="project" value="UniProtKB-ARBA"/>
</dbReference>
<keyword evidence="19" id="KW-0472">Membrane</keyword>
<evidence type="ECO:0000259" key="25">
    <source>
        <dbReference type="PROSITE" id="PS51819"/>
    </source>
</evidence>
<accession>A0A6P7J126</accession>
<comment type="pathway">
    <text evidence="4">Amino-acid degradation; L-phenylalanine degradation; acetoacetate and fumarate from L-phenylalanine: step 3/6.</text>
</comment>
<name>A0A6P7J126_9TELE</name>
<reference evidence="27" key="1">
    <citation type="submission" date="2025-08" db="UniProtKB">
        <authorList>
            <consortium name="RefSeq"/>
        </authorList>
    </citation>
    <scope>IDENTIFICATION</scope>
</reference>
<protein>
    <recommendedName>
        <fullName evidence="7 23">4-hydroxyphenylpyruvate dioxygenase</fullName>
    </recommendedName>
</protein>
<dbReference type="Pfam" id="PF00903">
    <property type="entry name" value="Glyoxalase"/>
    <property type="match status" value="2"/>
</dbReference>
<evidence type="ECO:0000256" key="3">
    <source>
        <dbReference type="ARBA" id="ARBA00004496"/>
    </source>
</evidence>
<dbReference type="OrthoDB" id="414569at2759"/>
<dbReference type="SUPFAM" id="SSF54593">
    <property type="entry name" value="Glyoxalase/Bleomycin resistance protein/Dihydroxybiphenyl dioxygenase"/>
    <property type="match status" value="1"/>
</dbReference>
<keyword evidence="10 24" id="KW-0479">Metal-binding</keyword>
<keyword evidence="16" id="KW-0560">Oxidoreductase</keyword>
<dbReference type="FunFam" id="3.10.180.10:FF:000022">
    <property type="entry name" value="4-hydroxyphenylpyruvate dioxygenase"/>
    <property type="match status" value="1"/>
</dbReference>
<keyword evidence="17 24" id="KW-0408">Iron</keyword>
<evidence type="ECO:0000256" key="7">
    <source>
        <dbReference type="ARBA" id="ARBA00018452"/>
    </source>
</evidence>
<keyword evidence="15" id="KW-0007">Acetylation</keyword>
<dbReference type="CTD" id="445287"/>
<evidence type="ECO:0000313" key="26">
    <source>
        <dbReference type="Proteomes" id="UP000515145"/>
    </source>
</evidence>
<evidence type="ECO:0000256" key="2">
    <source>
        <dbReference type="ARBA" id="ARBA00004406"/>
    </source>
</evidence>
<evidence type="ECO:0000256" key="20">
    <source>
        <dbReference type="ARBA" id="ARBA00023232"/>
    </source>
</evidence>
<gene>
    <name evidence="27" type="primary">hpdb</name>
</gene>
<evidence type="ECO:0000256" key="19">
    <source>
        <dbReference type="ARBA" id="ARBA00023136"/>
    </source>
</evidence>
<keyword evidence="9" id="KW-0597">Phosphoprotein</keyword>
<keyword evidence="8" id="KW-0963">Cytoplasm</keyword>
<evidence type="ECO:0000256" key="13">
    <source>
        <dbReference type="ARBA" id="ARBA00022878"/>
    </source>
</evidence>
<dbReference type="InParanoid" id="A0A6P7J126"/>
<evidence type="ECO:0000313" key="27">
    <source>
        <dbReference type="RefSeq" id="XP_028270384.1"/>
    </source>
</evidence>
<dbReference type="GO" id="GO:0006559">
    <property type="term" value="P:L-phenylalanine catabolic process"/>
    <property type="evidence" value="ECO:0007669"/>
    <property type="project" value="UniProtKB-KW"/>
</dbReference>
<evidence type="ECO:0000256" key="11">
    <source>
        <dbReference type="ARBA" id="ARBA00022737"/>
    </source>
</evidence>
<dbReference type="GO" id="GO:0003868">
    <property type="term" value="F:4-hydroxyphenylpyruvate dioxygenase activity"/>
    <property type="evidence" value="ECO:0007669"/>
    <property type="project" value="UniProtKB-EC"/>
</dbReference>
<dbReference type="GO" id="GO:0000139">
    <property type="term" value="C:Golgi membrane"/>
    <property type="evidence" value="ECO:0007669"/>
    <property type="project" value="UniProtKB-SubCell"/>
</dbReference>
<feature type="domain" description="VOC" evidence="25">
    <location>
        <begin position="180"/>
        <end position="338"/>
    </location>
</feature>
<organism evidence="26 27">
    <name type="scientific">Parambassis ranga</name>
    <name type="common">Indian glassy fish</name>
    <dbReference type="NCBI Taxonomy" id="210632"/>
    <lineage>
        <taxon>Eukaryota</taxon>
        <taxon>Metazoa</taxon>
        <taxon>Chordata</taxon>
        <taxon>Craniata</taxon>
        <taxon>Vertebrata</taxon>
        <taxon>Euteleostomi</taxon>
        <taxon>Actinopterygii</taxon>
        <taxon>Neopterygii</taxon>
        <taxon>Teleostei</taxon>
        <taxon>Neoteleostei</taxon>
        <taxon>Acanthomorphata</taxon>
        <taxon>Ovalentaria</taxon>
        <taxon>Ambassidae</taxon>
        <taxon>Parambassis</taxon>
    </lineage>
</organism>
<comment type="subcellular location">
    <subcellularLocation>
        <location evidence="3">Cytoplasm</location>
    </subcellularLocation>
    <subcellularLocation>
        <location evidence="2">Endoplasmic reticulum membrane</location>
        <topology evidence="2">Peripheral membrane protein</topology>
    </subcellularLocation>
    <subcellularLocation>
        <location evidence="1">Golgi apparatus membrane</location>
        <topology evidence="1">Peripheral membrane protein</topology>
    </subcellularLocation>
</comment>
<evidence type="ECO:0000256" key="10">
    <source>
        <dbReference type="ARBA" id="ARBA00022723"/>
    </source>
</evidence>
<comment type="subunit">
    <text evidence="6">Homodimer.</text>
</comment>
<dbReference type="Proteomes" id="UP000515145">
    <property type="component" value="Chromosome 9"/>
</dbReference>
<evidence type="ECO:0000256" key="22">
    <source>
        <dbReference type="ARBA" id="ARBA00048047"/>
    </source>
</evidence>
<evidence type="ECO:0000256" key="24">
    <source>
        <dbReference type="PIRSR" id="PIRSR009283-1"/>
    </source>
</evidence>
<dbReference type="PANTHER" id="PTHR11959">
    <property type="entry name" value="4-HYDROXYPHENYLPYRUVATE DIOXYGENASE"/>
    <property type="match status" value="1"/>
</dbReference>
<evidence type="ECO:0000256" key="4">
    <source>
        <dbReference type="ARBA" id="ARBA00005162"/>
    </source>
</evidence>
<feature type="binding site" evidence="24">
    <location>
        <position position="349"/>
    </location>
    <ligand>
        <name>Fe cation</name>
        <dbReference type="ChEBI" id="CHEBI:24875"/>
    </ligand>
</feature>
<dbReference type="AlphaFoldDB" id="A0A6P7J126"/>
<dbReference type="GO" id="GO:0005789">
    <property type="term" value="C:endoplasmic reticulum membrane"/>
    <property type="evidence" value="ECO:0007669"/>
    <property type="project" value="UniProtKB-SubCell"/>
</dbReference>
<dbReference type="Gene3D" id="3.10.180.10">
    <property type="entry name" value="2,3-Dihydroxybiphenyl 1,2-Dioxygenase, domain 1"/>
    <property type="match status" value="2"/>
</dbReference>
<evidence type="ECO:0000256" key="18">
    <source>
        <dbReference type="ARBA" id="ARBA00023034"/>
    </source>
</evidence>
<keyword evidence="26" id="KW-1185">Reference proteome</keyword>
<comment type="catalytic activity">
    <reaction evidence="22">
        <text>3-(4-hydroxyphenyl)pyruvate + O2 = homogentisate + CO2</text>
        <dbReference type="Rhea" id="RHEA:16189"/>
        <dbReference type="ChEBI" id="CHEBI:15379"/>
        <dbReference type="ChEBI" id="CHEBI:16169"/>
        <dbReference type="ChEBI" id="CHEBI:16526"/>
        <dbReference type="ChEBI" id="CHEBI:36242"/>
        <dbReference type="EC" id="1.13.11.27"/>
    </reaction>
    <physiologicalReaction direction="left-to-right" evidence="22">
        <dbReference type="Rhea" id="RHEA:16190"/>
    </physiologicalReaction>
</comment>
<dbReference type="InterPro" id="IPR005956">
    <property type="entry name" value="4OHPhenylPyrv_dOase"/>
</dbReference>
<dbReference type="CDD" id="cd08342">
    <property type="entry name" value="HPPD_N_like"/>
    <property type="match status" value="1"/>
</dbReference>
<dbReference type="CDD" id="cd07250">
    <property type="entry name" value="HPPD_C_like"/>
    <property type="match status" value="1"/>
</dbReference>
<keyword evidence="20" id="KW-0585">Phenylalanine catabolism</keyword>
<evidence type="ECO:0000256" key="12">
    <source>
        <dbReference type="ARBA" id="ARBA00022824"/>
    </source>
</evidence>
<dbReference type="PANTHER" id="PTHR11959:SF12">
    <property type="entry name" value="4-HYDROXYPHENYLPYRUVATE DIOXYGENASE"/>
    <property type="match status" value="1"/>
</dbReference>
<keyword evidence="13" id="KW-0828">Tyrosine catabolism</keyword>
<dbReference type="PIRSF" id="PIRSF009283">
    <property type="entry name" value="HPP_dOase"/>
    <property type="match status" value="1"/>
</dbReference>
<dbReference type="GO" id="GO:0046872">
    <property type="term" value="F:metal ion binding"/>
    <property type="evidence" value="ECO:0007669"/>
    <property type="project" value="UniProtKB-KW"/>
</dbReference>
<evidence type="ECO:0000256" key="8">
    <source>
        <dbReference type="ARBA" id="ARBA00022490"/>
    </source>
</evidence>
<evidence type="ECO:0000256" key="5">
    <source>
        <dbReference type="ARBA" id="ARBA00005877"/>
    </source>
</evidence>
<dbReference type="InterPro" id="IPR041736">
    <property type="entry name" value="4OHPhenylPyrv_dOase_N"/>
</dbReference>
<feature type="domain" description="VOC" evidence="25">
    <location>
        <begin position="18"/>
        <end position="149"/>
    </location>
</feature>
<evidence type="ECO:0000256" key="17">
    <source>
        <dbReference type="ARBA" id="ARBA00023004"/>
    </source>
</evidence>
<keyword evidence="12" id="KW-0256">Endoplasmic reticulum</keyword>
<dbReference type="PROSITE" id="PS51819">
    <property type="entry name" value="VOC"/>
    <property type="match status" value="2"/>
</dbReference>
<dbReference type="FunFam" id="3.10.180.10:FF:000008">
    <property type="entry name" value="4-hydroxyphenylpyruvate dioxygenase"/>
    <property type="match status" value="1"/>
</dbReference>
<dbReference type="RefSeq" id="XP_028270384.1">
    <property type="nucleotide sequence ID" value="XM_028414583.1"/>
</dbReference>
<comment type="cofactor">
    <cofactor evidence="24">
        <name>Fe cation</name>
        <dbReference type="ChEBI" id="CHEBI:24875"/>
    </cofactor>
    <text evidence="24">Binds 1 Fe cation per subunit.</text>
</comment>
<evidence type="ECO:0000256" key="14">
    <source>
        <dbReference type="ARBA" id="ARBA00022964"/>
    </source>
</evidence>
<dbReference type="InterPro" id="IPR029068">
    <property type="entry name" value="Glyas_Bleomycin-R_OHBP_Dase"/>
</dbReference>